<keyword evidence="4" id="KW-0175">Coiled coil</keyword>
<dbReference type="PANTHER" id="PTHR46133:SF9">
    <property type="entry name" value="TRANSCRIPTION FACTOR BHLH104"/>
    <property type="match status" value="1"/>
</dbReference>
<evidence type="ECO:0000256" key="2">
    <source>
        <dbReference type="ARBA" id="ARBA00023015"/>
    </source>
</evidence>
<name>D6MK03_9ASPA</name>
<keyword evidence="3" id="KW-0804">Transcription</keyword>
<dbReference type="GO" id="GO:0046983">
    <property type="term" value="F:protein dimerization activity"/>
    <property type="evidence" value="ECO:0007669"/>
    <property type="project" value="InterPro"/>
</dbReference>
<reference evidence="7" key="1">
    <citation type="submission" date="2009-05" db="EMBL/GenBank/DDBJ databases">
        <authorList>
            <person name="Huang M."/>
            <person name="He Q."/>
            <person name="Zhang L."/>
            <person name="Cui S."/>
            <person name="Wang M."/>
            <person name="Zhou Y."/>
        </authorList>
    </citation>
    <scope>NUCLEOTIDE SEQUENCE</scope>
</reference>
<dbReference type="PROSITE" id="PS50888">
    <property type="entry name" value="BHLH"/>
    <property type="match status" value="1"/>
</dbReference>
<dbReference type="GO" id="GO:0006879">
    <property type="term" value="P:intracellular iron ion homeostasis"/>
    <property type="evidence" value="ECO:0007669"/>
    <property type="project" value="InterPro"/>
</dbReference>
<dbReference type="SMART" id="SM00353">
    <property type="entry name" value="HLH"/>
    <property type="match status" value="1"/>
</dbReference>
<feature type="non-terminal residue" evidence="7">
    <location>
        <position position="149"/>
    </location>
</feature>
<proteinExistence type="evidence at transcript level"/>
<evidence type="ECO:0000256" key="4">
    <source>
        <dbReference type="SAM" id="Coils"/>
    </source>
</evidence>
<evidence type="ECO:0000259" key="6">
    <source>
        <dbReference type="PROSITE" id="PS50888"/>
    </source>
</evidence>
<organism evidence="7">
    <name type="scientific">Lycoris longituba</name>
    <dbReference type="NCBI Taxonomy" id="272140"/>
    <lineage>
        <taxon>Eukaryota</taxon>
        <taxon>Viridiplantae</taxon>
        <taxon>Streptophyta</taxon>
        <taxon>Embryophyta</taxon>
        <taxon>Tracheophyta</taxon>
        <taxon>Spermatophyta</taxon>
        <taxon>Magnoliopsida</taxon>
        <taxon>Liliopsida</taxon>
        <taxon>Asparagales</taxon>
        <taxon>Amaryllidaceae</taxon>
        <taxon>Amaryllidoideae</taxon>
        <taxon>Lycoris</taxon>
    </lineage>
</organism>
<dbReference type="EMBL" id="GQ165864">
    <property type="protein sequence ID" value="ADG57850.1"/>
    <property type="molecule type" value="mRNA"/>
</dbReference>
<evidence type="ECO:0000256" key="3">
    <source>
        <dbReference type="ARBA" id="ARBA00023163"/>
    </source>
</evidence>
<evidence type="ECO:0000256" key="5">
    <source>
        <dbReference type="SAM" id="MobiDB-lite"/>
    </source>
</evidence>
<dbReference type="GO" id="GO:0003700">
    <property type="term" value="F:DNA-binding transcription factor activity"/>
    <property type="evidence" value="ECO:0007669"/>
    <property type="project" value="InterPro"/>
</dbReference>
<dbReference type="SUPFAM" id="SSF47459">
    <property type="entry name" value="HLH, helix-loop-helix DNA-binding domain"/>
    <property type="match status" value="1"/>
</dbReference>
<reference evidence="7" key="2">
    <citation type="journal article" date="2010" name="Genomics">
        <title>Analysis of floral transcription factors from Lycoris longituba.</title>
        <authorList>
            <person name="He Q.L."/>
            <person name="Cui S.J."/>
            <person name="Gu J.L."/>
            <person name="Zhang H."/>
            <person name="Wang M.X."/>
            <person name="Zhou Y."/>
            <person name="Zhang L."/>
            <person name="Huang M.R."/>
        </authorList>
    </citation>
    <scope>NUCLEOTIDE SEQUENCE</scope>
</reference>
<dbReference type="AlphaFoldDB" id="D6MK03"/>
<feature type="domain" description="BHLH" evidence="6">
    <location>
        <begin position="64"/>
        <end position="115"/>
    </location>
</feature>
<dbReference type="InterPro" id="IPR011598">
    <property type="entry name" value="bHLH_dom"/>
</dbReference>
<protein>
    <submittedName>
        <fullName evidence="7">Transcription factor</fullName>
    </submittedName>
</protein>
<comment type="similarity">
    <text evidence="1">Belongs to the bHLH protein family.</text>
</comment>
<feature type="coiled-coil region" evidence="4">
    <location>
        <begin position="105"/>
        <end position="149"/>
    </location>
</feature>
<dbReference type="PANTHER" id="PTHR46133">
    <property type="entry name" value="BHLH TRANSCRIPTION FACTOR"/>
    <property type="match status" value="1"/>
</dbReference>
<dbReference type="InterPro" id="IPR044818">
    <property type="entry name" value="ILR3-like"/>
</dbReference>
<dbReference type="InterPro" id="IPR036638">
    <property type="entry name" value="HLH_DNA-bd_sf"/>
</dbReference>
<accession>D6MK03</accession>
<dbReference type="Gene3D" id="4.10.280.10">
    <property type="entry name" value="Helix-loop-helix DNA-binding domain"/>
    <property type="match status" value="1"/>
</dbReference>
<feature type="region of interest" description="Disordered" evidence="5">
    <location>
        <begin position="53"/>
        <end position="72"/>
    </location>
</feature>
<dbReference type="Pfam" id="PF00010">
    <property type="entry name" value="HLH"/>
    <property type="match status" value="1"/>
</dbReference>
<evidence type="ECO:0000256" key="1">
    <source>
        <dbReference type="ARBA" id="ARBA00005510"/>
    </source>
</evidence>
<sequence length="149" mass="17147">MEPVEDGDLDLDLDFYARIMEGSESVDLYLNDSPSAAVDFDAYCANVITQENGTRKRGRNDQTVRQGSKACREKMRRDKINERFSELSRLLEPGRPAKTDKYALLDDAIRVLNQLKGEVNVLKEANTKLEEEIKILKEEKHELREEKSQ</sequence>
<keyword evidence="2" id="KW-0805">Transcription regulation</keyword>
<evidence type="ECO:0000313" key="7">
    <source>
        <dbReference type="EMBL" id="ADG57850.1"/>
    </source>
</evidence>